<accession>A0A9N9J7A8</accession>
<feature type="region of interest" description="Disordered" evidence="1">
    <location>
        <begin position="104"/>
        <end position="130"/>
    </location>
</feature>
<proteinExistence type="predicted"/>
<name>A0A9N9J7A8_9GLOM</name>
<evidence type="ECO:0000256" key="1">
    <source>
        <dbReference type="SAM" id="MobiDB-lite"/>
    </source>
</evidence>
<evidence type="ECO:0000313" key="3">
    <source>
        <dbReference type="Proteomes" id="UP000789759"/>
    </source>
</evidence>
<dbReference type="AlphaFoldDB" id="A0A9N9J7A8"/>
<dbReference type="Proteomes" id="UP000789759">
    <property type="component" value="Unassembled WGS sequence"/>
</dbReference>
<gene>
    <name evidence="2" type="ORF">CPELLU_LOCUS15562</name>
</gene>
<feature type="compositionally biased region" description="Basic and acidic residues" evidence="1">
    <location>
        <begin position="107"/>
        <end position="117"/>
    </location>
</feature>
<feature type="non-terminal residue" evidence="2">
    <location>
        <position position="269"/>
    </location>
</feature>
<sequence>VLSGNGIIFQTPDVLTVSYIKDQPNFSMYCDKQLKDIGISLVSRTTACKVLKDSANNDPPTSFSNMNSIGGDFDKWARSKEYRGYIHIPSFNVKCDASGNLVTANPRDPDYRNKENPTKSPDQVDDAERNPYGYTKIPWYARSKCPNEYEPADVYTEDLTTSRLSNCSRYAQQELTGTDAPFIFTNINMKVCCNRQVSITIDRSVFPQTRLYIDGKMVGEQEQTDLGQFISSGGRQPDPSKLSKVGHGKIARSGKSLTYNKKVEKVIPA</sequence>
<organism evidence="2 3">
    <name type="scientific">Cetraspora pellucida</name>
    <dbReference type="NCBI Taxonomy" id="1433469"/>
    <lineage>
        <taxon>Eukaryota</taxon>
        <taxon>Fungi</taxon>
        <taxon>Fungi incertae sedis</taxon>
        <taxon>Mucoromycota</taxon>
        <taxon>Glomeromycotina</taxon>
        <taxon>Glomeromycetes</taxon>
        <taxon>Diversisporales</taxon>
        <taxon>Gigasporaceae</taxon>
        <taxon>Cetraspora</taxon>
    </lineage>
</organism>
<dbReference type="EMBL" id="CAJVQA010020755">
    <property type="protein sequence ID" value="CAG8765441.1"/>
    <property type="molecule type" value="Genomic_DNA"/>
</dbReference>
<protein>
    <submittedName>
        <fullName evidence="2">52_t:CDS:1</fullName>
    </submittedName>
</protein>
<reference evidence="2" key="1">
    <citation type="submission" date="2021-06" db="EMBL/GenBank/DDBJ databases">
        <authorList>
            <person name="Kallberg Y."/>
            <person name="Tangrot J."/>
            <person name="Rosling A."/>
        </authorList>
    </citation>
    <scope>NUCLEOTIDE SEQUENCE</scope>
    <source>
        <strain evidence="2">FL966</strain>
    </source>
</reference>
<evidence type="ECO:0000313" key="2">
    <source>
        <dbReference type="EMBL" id="CAG8765441.1"/>
    </source>
</evidence>
<comment type="caution">
    <text evidence="2">The sequence shown here is derived from an EMBL/GenBank/DDBJ whole genome shotgun (WGS) entry which is preliminary data.</text>
</comment>
<keyword evidence="3" id="KW-1185">Reference proteome</keyword>
<dbReference type="OrthoDB" id="2356644at2759"/>